<organism evidence="1 2">
    <name type="scientific">Polypedilum vanderplanki</name>
    <name type="common">Sleeping chironomid midge</name>
    <dbReference type="NCBI Taxonomy" id="319348"/>
    <lineage>
        <taxon>Eukaryota</taxon>
        <taxon>Metazoa</taxon>
        <taxon>Ecdysozoa</taxon>
        <taxon>Arthropoda</taxon>
        <taxon>Hexapoda</taxon>
        <taxon>Insecta</taxon>
        <taxon>Pterygota</taxon>
        <taxon>Neoptera</taxon>
        <taxon>Endopterygota</taxon>
        <taxon>Diptera</taxon>
        <taxon>Nematocera</taxon>
        <taxon>Chironomoidea</taxon>
        <taxon>Chironomidae</taxon>
        <taxon>Chironominae</taxon>
        <taxon>Polypedilum</taxon>
        <taxon>Polypedilum</taxon>
    </lineage>
</organism>
<evidence type="ECO:0000313" key="1">
    <source>
        <dbReference type="EMBL" id="KAG5671647.1"/>
    </source>
</evidence>
<dbReference type="EMBL" id="JADBJN010000003">
    <property type="protein sequence ID" value="KAG5671647.1"/>
    <property type="molecule type" value="Genomic_DNA"/>
</dbReference>
<comment type="caution">
    <text evidence="1">The sequence shown here is derived from an EMBL/GenBank/DDBJ whole genome shotgun (WGS) entry which is preliminary data.</text>
</comment>
<sequence length="253" mass="29519">MDKYTRPFMIYNSIKKIKFSTPPNNSSLTSFSQIFGYYVKANHSETFEFFEKMSQQNPLTKVMIQLTDDSEETSSIVLQTAYDKFKMLNVATLHRKIKFASLKFYNPFKNRGEFYTINVTRQSVLTEIKKYQNDRIWNLHRFPLRIYIFDSPMSVKKVTLDKTSKIKFIYTDGELANMLSEKMNFTAIYVLSNDEISHNGYLMENGSFSGGIGAIEKNRADLLMNPRLITDLNTTRATFLQPLSTYSYKFVIK</sequence>
<dbReference type="Gene3D" id="3.40.190.10">
    <property type="entry name" value="Periplasmic binding protein-like II"/>
    <property type="match status" value="1"/>
</dbReference>
<evidence type="ECO:0000313" key="2">
    <source>
        <dbReference type="Proteomes" id="UP001107558"/>
    </source>
</evidence>
<reference evidence="1" key="1">
    <citation type="submission" date="2021-03" db="EMBL/GenBank/DDBJ databases">
        <title>Chromosome level genome of the anhydrobiotic midge Polypedilum vanderplanki.</title>
        <authorList>
            <person name="Yoshida Y."/>
            <person name="Kikawada T."/>
            <person name="Gusev O."/>
        </authorList>
    </citation>
    <scope>NUCLEOTIDE SEQUENCE</scope>
    <source>
        <strain evidence="1">NIAS01</strain>
        <tissue evidence="1">Whole body or cell culture</tissue>
    </source>
</reference>
<proteinExistence type="predicted"/>
<dbReference type="OrthoDB" id="8195814at2759"/>
<dbReference type="Proteomes" id="UP001107558">
    <property type="component" value="Chromosome 3"/>
</dbReference>
<name>A0A9J6BPK1_POLVA</name>
<gene>
    <name evidence="1" type="ORF">PVAND_001838</name>
</gene>
<dbReference type="AlphaFoldDB" id="A0A9J6BPK1"/>
<keyword evidence="2" id="KW-1185">Reference proteome</keyword>
<accession>A0A9J6BPK1</accession>
<dbReference type="SUPFAM" id="SSF53850">
    <property type="entry name" value="Periplasmic binding protein-like II"/>
    <property type="match status" value="1"/>
</dbReference>
<protein>
    <submittedName>
        <fullName evidence="1">Uncharacterized protein</fullName>
    </submittedName>
</protein>